<protein>
    <submittedName>
        <fullName evidence="1">Uncharacterized protein</fullName>
    </submittedName>
</protein>
<sequence>MTNMDASFKTSRQVKIFGMQAIKMAITLTETNYDEESTKYIYENWFVFMKILTRSKPAFDIPDPEGTASAHKGNQYLVPNIVRKFMVI</sequence>
<gene>
    <name evidence="1" type="ORF">INT47_002976</name>
</gene>
<organism evidence="1 2">
    <name type="scientific">Mucor saturninus</name>
    <dbReference type="NCBI Taxonomy" id="64648"/>
    <lineage>
        <taxon>Eukaryota</taxon>
        <taxon>Fungi</taxon>
        <taxon>Fungi incertae sedis</taxon>
        <taxon>Mucoromycota</taxon>
        <taxon>Mucoromycotina</taxon>
        <taxon>Mucoromycetes</taxon>
        <taxon>Mucorales</taxon>
        <taxon>Mucorineae</taxon>
        <taxon>Mucoraceae</taxon>
        <taxon>Mucor</taxon>
    </lineage>
</organism>
<dbReference type="Proteomes" id="UP000603453">
    <property type="component" value="Unassembled WGS sequence"/>
</dbReference>
<reference evidence="1" key="1">
    <citation type="submission" date="2020-12" db="EMBL/GenBank/DDBJ databases">
        <title>Metabolic potential, ecology and presence of endohyphal bacteria is reflected in genomic diversity of Mucoromycotina.</title>
        <authorList>
            <person name="Muszewska A."/>
            <person name="Okrasinska A."/>
            <person name="Steczkiewicz K."/>
            <person name="Drgas O."/>
            <person name="Orlowska M."/>
            <person name="Perlinska-Lenart U."/>
            <person name="Aleksandrzak-Piekarczyk T."/>
            <person name="Szatraj K."/>
            <person name="Zielenkiewicz U."/>
            <person name="Pilsyk S."/>
            <person name="Malc E."/>
            <person name="Mieczkowski P."/>
            <person name="Kruszewska J.S."/>
            <person name="Biernat P."/>
            <person name="Pawlowska J."/>
        </authorList>
    </citation>
    <scope>NUCLEOTIDE SEQUENCE</scope>
    <source>
        <strain evidence="1">WA0000017839</strain>
    </source>
</reference>
<evidence type="ECO:0000313" key="1">
    <source>
        <dbReference type="EMBL" id="KAG2197949.1"/>
    </source>
</evidence>
<name>A0A8H7V1D3_9FUNG</name>
<dbReference type="EMBL" id="JAEPRD010000119">
    <property type="protein sequence ID" value="KAG2197949.1"/>
    <property type="molecule type" value="Genomic_DNA"/>
</dbReference>
<keyword evidence="2" id="KW-1185">Reference proteome</keyword>
<accession>A0A8H7V1D3</accession>
<dbReference type="OrthoDB" id="2216857at2759"/>
<proteinExistence type="predicted"/>
<comment type="caution">
    <text evidence="1">The sequence shown here is derived from an EMBL/GenBank/DDBJ whole genome shotgun (WGS) entry which is preliminary data.</text>
</comment>
<dbReference type="AlphaFoldDB" id="A0A8H7V1D3"/>
<evidence type="ECO:0000313" key="2">
    <source>
        <dbReference type="Proteomes" id="UP000603453"/>
    </source>
</evidence>